<proteinExistence type="predicted"/>
<feature type="chain" id="PRO_5042246259" evidence="1">
    <location>
        <begin position="22"/>
        <end position="152"/>
    </location>
</feature>
<evidence type="ECO:0000313" key="3">
    <source>
        <dbReference type="Proteomes" id="UP001283361"/>
    </source>
</evidence>
<keyword evidence="3" id="KW-1185">Reference proteome</keyword>
<evidence type="ECO:0000313" key="2">
    <source>
        <dbReference type="EMBL" id="KAK3747689.1"/>
    </source>
</evidence>
<comment type="caution">
    <text evidence="2">The sequence shown here is derived from an EMBL/GenBank/DDBJ whole genome shotgun (WGS) entry which is preliminary data.</text>
</comment>
<reference evidence="2" key="1">
    <citation type="journal article" date="2023" name="G3 (Bethesda)">
        <title>A reference genome for the long-term kleptoplast-retaining sea slug Elysia crispata morphotype clarki.</title>
        <authorList>
            <person name="Eastman K.E."/>
            <person name="Pendleton A.L."/>
            <person name="Shaikh M.A."/>
            <person name="Suttiyut T."/>
            <person name="Ogas R."/>
            <person name="Tomko P."/>
            <person name="Gavelis G."/>
            <person name="Widhalm J.R."/>
            <person name="Wisecaver J.H."/>
        </authorList>
    </citation>
    <scope>NUCLEOTIDE SEQUENCE</scope>
    <source>
        <strain evidence="2">ECLA1</strain>
    </source>
</reference>
<protein>
    <submittedName>
        <fullName evidence="2">Uncharacterized protein</fullName>
    </submittedName>
</protein>
<organism evidence="2 3">
    <name type="scientific">Elysia crispata</name>
    <name type="common">lettuce slug</name>
    <dbReference type="NCBI Taxonomy" id="231223"/>
    <lineage>
        <taxon>Eukaryota</taxon>
        <taxon>Metazoa</taxon>
        <taxon>Spiralia</taxon>
        <taxon>Lophotrochozoa</taxon>
        <taxon>Mollusca</taxon>
        <taxon>Gastropoda</taxon>
        <taxon>Heterobranchia</taxon>
        <taxon>Euthyneura</taxon>
        <taxon>Panpulmonata</taxon>
        <taxon>Sacoglossa</taxon>
        <taxon>Placobranchoidea</taxon>
        <taxon>Plakobranchidae</taxon>
        <taxon>Elysia</taxon>
    </lineage>
</organism>
<accession>A0AAE0YJA1</accession>
<feature type="signal peptide" evidence="1">
    <location>
        <begin position="1"/>
        <end position="21"/>
    </location>
</feature>
<name>A0AAE0YJA1_9GAST</name>
<dbReference type="EMBL" id="JAWDGP010006075">
    <property type="protein sequence ID" value="KAK3747689.1"/>
    <property type="molecule type" value="Genomic_DNA"/>
</dbReference>
<gene>
    <name evidence="2" type="ORF">RRG08_024836</name>
</gene>
<evidence type="ECO:0000256" key="1">
    <source>
        <dbReference type="SAM" id="SignalP"/>
    </source>
</evidence>
<sequence length="152" mass="16569">MALALWSASWADTLWLSGVEPGQDPDSSRQEEMGGTCILPREKRRDLEDRKQSLLADPSFLSGHLVASAGLWQITGPTAGILEGWSLAEISGVWFGMLTSSMDNVPHPPKLSGELNFAVGACQSHSHIIKLRNSLCYGAFLPLLDQHRIDSL</sequence>
<keyword evidence="1" id="KW-0732">Signal</keyword>
<dbReference type="AlphaFoldDB" id="A0AAE0YJA1"/>
<dbReference type="Proteomes" id="UP001283361">
    <property type="component" value="Unassembled WGS sequence"/>
</dbReference>